<reference evidence="1 2" key="2">
    <citation type="submission" date="2018-11" db="EMBL/GenBank/DDBJ databases">
        <authorList>
            <consortium name="Pathogen Informatics"/>
        </authorList>
    </citation>
    <scope>NUCLEOTIDE SEQUENCE [LARGE SCALE GENOMIC DNA]</scope>
</reference>
<dbReference type="WBParaSite" id="TTAC_0001037101-mRNA-1">
    <property type="protein sequence ID" value="TTAC_0001037101-mRNA-1"/>
    <property type="gene ID" value="TTAC_0001037101"/>
</dbReference>
<proteinExistence type="predicted"/>
<organism evidence="3">
    <name type="scientific">Hydatigena taeniaeformis</name>
    <name type="common">Feline tapeworm</name>
    <name type="synonym">Taenia taeniaeformis</name>
    <dbReference type="NCBI Taxonomy" id="6205"/>
    <lineage>
        <taxon>Eukaryota</taxon>
        <taxon>Metazoa</taxon>
        <taxon>Spiralia</taxon>
        <taxon>Lophotrochozoa</taxon>
        <taxon>Platyhelminthes</taxon>
        <taxon>Cestoda</taxon>
        <taxon>Eucestoda</taxon>
        <taxon>Cyclophyllidea</taxon>
        <taxon>Taeniidae</taxon>
        <taxon>Hydatigera</taxon>
    </lineage>
</organism>
<reference evidence="3" key="1">
    <citation type="submission" date="2017-02" db="UniProtKB">
        <authorList>
            <consortium name="WormBaseParasite"/>
        </authorList>
    </citation>
    <scope>IDENTIFICATION</scope>
</reference>
<dbReference type="Proteomes" id="UP000274429">
    <property type="component" value="Unassembled WGS sequence"/>
</dbReference>
<gene>
    <name evidence="1" type="ORF">TTAC_LOCUS10354</name>
</gene>
<protein>
    <submittedName>
        <fullName evidence="1 3">Uncharacterized protein</fullName>
    </submittedName>
</protein>
<sequence length="92" mass="10737">MEELPRLLCTAQHAPHLQSHRAAVRSPDDFVVSCCRSLPLRYLLSVHIASIVRFGQSLEEWYPFDYQFVIQESFQEQEAELQHNATNSTQKY</sequence>
<accession>A0A0R3X9Z4</accession>
<dbReference type="EMBL" id="UYWX01021587">
    <property type="protein sequence ID" value="VDM35334.1"/>
    <property type="molecule type" value="Genomic_DNA"/>
</dbReference>
<dbReference type="AlphaFoldDB" id="A0A0R3X9Z4"/>
<keyword evidence="2" id="KW-1185">Reference proteome</keyword>
<evidence type="ECO:0000313" key="1">
    <source>
        <dbReference type="EMBL" id="VDM35334.1"/>
    </source>
</evidence>
<name>A0A0R3X9Z4_HYDTA</name>
<evidence type="ECO:0000313" key="2">
    <source>
        <dbReference type="Proteomes" id="UP000274429"/>
    </source>
</evidence>
<evidence type="ECO:0000313" key="3">
    <source>
        <dbReference type="WBParaSite" id="TTAC_0001037101-mRNA-1"/>
    </source>
</evidence>